<dbReference type="GO" id="GO:0015910">
    <property type="term" value="P:long-chain fatty acid import into peroxisome"/>
    <property type="evidence" value="ECO:0007669"/>
    <property type="project" value="TreeGrafter"/>
</dbReference>
<dbReference type="SUPFAM" id="SSF52540">
    <property type="entry name" value="P-loop containing nucleoside triphosphate hydrolases"/>
    <property type="match status" value="1"/>
</dbReference>
<dbReference type="Gene3D" id="3.40.50.300">
    <property type="entry name" value="P-loop containing nucleotide triphosphate hydrolases"/>
    <property type="match status" value="1"/>
</dbReference>
<evidence type="ECO:0000313" key="5">
    <source>
        <dbReference type="EMBL" id="AJF24133.1"/>
    </source>
</evidence>
<dbReference type="EMBL" id="CP007563">
    <property type="protein sequence ID" value="AJF24133.1"/>
    <property type="molecule type" value="Genomic_DNA"/>
</dbReference>
<sequence>MPTSTLFLIEKPYLAIDSLRQVIAYPNKVKYSSQKNMELIFKLCKMDTLINELDCVCNWAQIFSGREQQIIYFARALISKPKLNFFDRASSFLDIEIEQYLYDVLIYYLPTTTLVIFSHKRSDYKFHVRIVDLRTLNQYAR</sequence>
<dbReference type="RefSeq" id="WP_014975173.1">
    <property type="nucleotide sequence ID" value="NZ_CP007563.1"/>
</dbReference>
<keyword evidence="1" id="KW-0813">Transport</keyword>
<keyword evidence="2" id="KW-0812">Transmembrane</keyword>
<evidence type="ECO:0000256" key="4">
    <source>
        <dbReference type="ARBA" id="ARBA00023136"/>
    </source>
</evidence>
<evidence type="ECO:0000256" key="2">
    <source>
        <dbReference type="ARBA" id="ARBA00022692"/>
    </source>
</evidence>
<accession>A0AAU8RYJ4</accession>
<organism evidence="5 6">
    <name type="scientific">Candidatus Portiera aleyrodidarum MED</name>
    <name type="common">Bemisia tabaci</name>
    <dbReference type="NCBI Taxonomy" id="1163752"/>
    <lineage>
        <taxon>Bacteria</taxon>
        <taxon>Pseudomonadati</taxon>
        <taxon>Pseudomonadota</taxon>
        <taxon>Gammaproteobacteria</taxon>
        <taxon>Candidatus Johnevansiales</taxon>
        <taxon>Candidatus Johnevansiaceae</taxon>
        <taxon>Candidatus Portiera</taxon>
    </lineage>
</organism>
<evidence type="ECO:0000313" key="6">
    <source>
        <dbReference type="Proteomes" id="UP000031624"/>
    </source>
</evidence>
<reference evidence="5 6" key="1">
    <citation type="submission" date="2014-04" db="EMBL/GenBank/DDBJ databases">
        <title>Genome reduction and metabolic complementation of the dual endosymbionts in the whitefly Bemisia tabaci.</title>
        <authorList>
            <person name="Rao Q."/>
            <person name="Rollat-Farnier P.-A."/>
            <person name="Zhang Z.-X."/>
            <person name="Santos-Garcia D."/>
            <person name="Silva F.J."/>
            <person name="Moya A."/>
            <person name="Zhu D.-T."/>
            <person name="Klein C.C."/>
            <person name="Vavre F."/>
            <person name="Sagot M.-F."/>
            <person name="Liu S.-S."/>
            <person name="Mouton L."/>
            <person name="Wang X.-W."/>
        </authorList>
    </citation>
    <scope>NUCLEOTIDE SEQUENCE [LARGE SCALE GENOMIC DNA]</scope>
    <source>
        <strain evidence="5 6">BT-Q</strain>
    </source>
</reference>
<keyword evidence="3" id="KW-1133">Transmembrane helix</keyword>
<dbReference type="PANTHER" id="PTHR11384:SF59">
    <property type="entry name" value="LYSOSOMAL COBALAMIN TRANSPORTER ABCD4"/>
    <property type="match status" value="1"/>
</dbReference>
<name>A0AAU8RYJ4_9GAMM</name>
<proteinExistence type="predicted"/>
<dbReference type="InterPro" id="IPR050835">
    <property type="entry name" value="ABC_transporter_sub-D"/>
</dbReference>
<dbReference type="KEGG" id="paly:O3E_01175"/>
<dbReference type="GO" id="GO:0005324">
    <property type="term" value="F:long-chain fatty acid transmembrane transporter activity"/>
    <property type="evidence" value="ECO:0007669"/>
    <property type="project" value="TreeGrafter"/>
</dbReference>
<dbReference type="GO" id="GO:0042760">
    <property type="term" value="P:very long-chain fatty acid catabolic process"/>
    <property type="evidence" value="ECO:0007669"/>
    <property type="project" value="TreeGrafter"/>
</dbReference>
<dbReference type="InterPro" id="IPR027417">
    <property type="entry name" value="P-loop_NTPase"/>
</dbReference>
<dbReference type="PANTHER" id="PTHR11384">
    <property type="entry name" value="ATP-BINDING CASSETTE, SUB-FAMILY D MEMBER"/>
    <property type="match status" value="1"/>
</dbReference>
<dbReference type="GO" id="GO:0042626">
    <property type="term" value="F:ATPase-coupled transmembrane transporter activity"/>
    <property type="evidence" value="ECO:0007669"/>
    <property type="project" value="TreeGrafter"/>
</dbReference>
<protein>
    <submittedName>
        <fullName evidence="5">ABC transporter ATP-binding protein</fullName>
    </submittedName>
</protein>
<gene>
    <name evidence="5" type="ORF">O3E_01175</name>
</gene>
<dbReference type="Proteomes" id="UP000031624">
    <property type="component" value="Chromosome"/>
</dbReference>
<dbReference type="GO" id="GO:0005524">
    <property type="term" value="F:ATP binding"/>
    <property type="evidence" value="ECO:0007669"/>
    <property type="project" value="UniProtKB-KW"/>
</dbReference>
<keyword evidence="5" id="KW-0547">Nucleotide-binding</keyword>
<dbReference type="AlphaFoldDB" id="A0AAU8RYJ4"/>
<dbReference type="GO" id="GO:0007031">
    <property type="term" value="P:peroxisome organization"/>
    <property type="evidence" value="ECO:0007669"/>
    <property type="project" value="TreeGrafter"/>
</dbReference>
<evidence type="ECO:0000256" key="3">
    <source>
        <dbReference type="ARBA" id="ARBA00022989"/>
    </source>
</evidence>
<evidence type="ECO:0000256" key="1">
    <source>
        <dbReference type="ARBA" id="ARBA00022448"/>
    </source>
</evidence>
<dbReference type="GO" id="GO:0006635">
    <property type="term" value="P:fatty acid beta-oxidation"/>
    <property type="evidence" value="ECO:0007669"/>
    <property type="project" value="TreeGrafter"/>
</dbReference>
<keyword evidence="5" id="KW-0067">ATP-binding</keyword>
<keyword evidence="4" id="KW-0472">Membrane</keyword>